<dbReference type="EMBL" id="OOIP01000032">
    <property type="protein sequence ID" value="SPO41816.1"/>
    <property type="molecule type" value="Genomic_DNA"/>
</dbReference>
<feature type="region of interest" description="Disordered" evidence="10">
    <location>
        <begin position="205"/>
        <end position="232"/>
    </location>
</feature>
<dbReference type="InterPro" id="IPR042529">
    <property type="entry name" value="IF_2B-like_C"/>
</dbReference>
<dbReference type="Proteomes" id="UP000323386">
    <property type="component" value="Unassembled WGS sequence"/>
</dbReference>
<feature type="compositionally biased region" description="Polar residues" evidence="10">
    <location>
        <begin position="274"/>
        <end position="298"/>
    </location>
</feature>
<dbReference type="GO" id="GO:0003743">
    <property type="term" value="F:translation initiation factor activity"/>
    <property type="evidence" value="ECO:0007669"/>
    <property type="project" value="UniProtKB-KW"/>
</dbReference>
<sequence length="607" mass="63289">MTASLYAAGGNLTAAAALASLGAPSSSSSAYPSTGAVAAAAATAPPPPKARPSHHAPIESLIRDKPSQRALAELCLQLRRGQLKGAENVATATAKLLRSVASAAKFTSLQQLIDILKAAGRALQASQPREQTIGNITRRVVHLLREEARIAINEAHEGNPPGPSAAIASPQSLTRSLTGLTLSPTAQAPQPIGFPSSSPLVSPGTVPSIAAATPPAGNTVSSRPGPSPLRNDSAFVHGSFSISDLVAAGAMATPALATPADSSYASTPHGPLSRSGSGFFNQHSLHVQGGSHISQFSVTEDPDGEAMAEAQDNDDDDDDEDDDDDVEASDVDGSHGASHDSDSESEADVSRSTGQLHHKSSSMTATATTTANKKSDMGAYWLKPLVVQAIQEMLLELEEADENIAKDARDHIHSGEVILTLGYSKTTEAFFKAAAKDRKFTVIVAETAPLYTGHTLARSLSSAKISTLLIPDSNIFAVMPRVSKVVLGGHAILANGGLLTSPGALPISLAARSHSTPIVVLAATYKISPEWETIDDFISHRDGGSPDAILDFSTLPNVVECAEVVNPQWDYIAPELVDVFITNVGEHPSSYIYRLVKENYDGADVVL</sequence>
<evidence type="ECO:0000256" key="3">
    <source>
        <dbReference type="ARBA" id="ARBA00022490"/>
    </source>
</evidence>
<dbReference type="Pfam" id="PF01008">
    <property type="entry name" value="IF-2B"/>
    <property type="match status" value="1"/>
</dbReference>
<feature type="region of interest" description="Disordered" evidence="10">
    <location>
        <begin position="259"/>
        <end position="370"/>
    </location>
</feature>
<evidence type="ECO:0000256" key="2">
    <source>
        <dbReference type="ARBA" id="ARBA00007251"/>
    </source>
</evidence>
<evidence type="ECO:0000256" key="5">
    <source>
        <dbReference type="ARBA" id="ARBA00022917"/>
    </source>
</evidence>
<feature type="compositionally biased region" description="Low complexity" evidence="10">
    <location>
        <begin position="23"/>
        <end position="43"/>
    </location>
</feature>
<keyword evidence="4 11" id="KW-0396">Initiation factor</keyword>
<evidence type="ECO:0000256" key="9">
    <source>
        <dbReference type="RuleBase" id="RU003814"/>
    </source>
</evidence>
<reference evidence="11 12" key="1">
    <citation type="submission" date="2018-03" db="EMBL/GenBank/DDBJ databases">
        <authorList>
            <person name="Guldener U."/>
        </authorList>
    </citation>
    <scope>NUCLEOTIDE SEQUENCE [LARGE SCALE GENOMIC DNA]</scope>
    <source>
        <strain evidence="11 12">DAOM196992</strain>
    </source>
</reference>
<keyword evidence="12" id="KW-1185">Reference proteome</keyword>
<evidence type="ECO:0000256" key="10">
    <source>
        <dbReference type="SAM" id="MobiDB-lite"/>
    </source>
</evidence>
<dbReference type="GO" id="GO:0005851">
    <property type="term" value="C:eukaryotic translation initiation factor 2B complex"/>
    <property type="evidence" value="ECO:0007669"/>
    <property type="project" value="TreeGrafter"/>
</dbReference>
<comment type="subcellular location">
    <subcellularLocation>
        <location evidence="1">Cytoplasm</location>
        <location evidence="1">Cytosol</location>
    </subcellularLocation>
</comment>
<dbReference type="InterPro" id="IPR000649">
    <property type="entry name" value="IF-2B-related"/>
</dbReference>
<comment type="subunit">
    <text evidence="8">Component of the translation initiation factor 2B (eIF2B) complex which is a heterodecamer of two sets of five different subunits: alpha, beta, gamma, delta and epsilon. Subunits alpha, beta and delta comprise a regulatory subcomplex and subunits epsilon and gamma comprise a catalytic subcomplex. Within the complex, the hexameric regulatory complex resides at the center, with the two heterodimeric catalytic subcomplexes bound on opposite sides.</text>
</comment>
<dbReference type="AlphaFoldDB" id="A0A5C3FCE2"/>
<organism evidence="11 12">
    <name type="scientific">Pseudozyma flocculosa</name>
    <dbReference type="NCBI Taxonomy" id="84751"/>
    <lineage>
        <taxon>Eukaryota</taxon>
        <taxon>Fungi</taxon>
        <taxon>Dikarya</taxon>
        <taxon>Basidiomycota</taxon>
        <taxon>Ustilaginomycotina</taxon>
        <taxon>Ustilaginomycetes</taxon>
        <taxon>Ustilaginales</taxon>
        <taxon>Ustilaginaceae</taxon>
        <taxon>Pseudozyma</taxon>
    </lineage>
</organism>
<feature type="region of interest" description="Disordered" evidence="10">
    <location>
        <begin position="23"/>
        <end position="55"/>
    </location>
</feature>
<feature type="compositionally biased region" description="Acidic residues" evidence="10">
    <location>
        <begin position="300"/>
        <end position="330"/>
    </location>
</feature>
<dbReference type="InterPro" id="IPR051855">
    <property type="entry name" value="eIF2B_beta_subunit"/>
</dbReference>
<dbReference type="SUPFAM" id="SSF100950">
    <property type="entry name" value="NagB/RpiA/CoA transferase-like"/>
    <property type="match status" value="1"/>
</dbReference>
<evidence type="ECO:0000313" key="11">
    <source>
        <dbReference type="EMBL" id="SPO41816.1"/>
    </source>
</evidence>
<dbReference type="Gene3D" id="3.40.50.10470">
    <property type="entry name" value="Translation initiation factor eif-2b, domain 2"/>
    <property type="match status" value="1"/>
</dbReference>
<accession>A0A5C3FCE2</accession>
<protein>
    <recommendedName>
        <fullName evidence="6">Translation initiation factor eIF2B subunit beta</fullName>
    </recommendedName>
    <alternativeName>
        <fullName evidence="7">eIF2B GDP-GTP exchange factor subunit beta</fullName>
    </alternativeName>
</protein>
<evidence type="ECO:0000256" key="1">
    <source>
        <dbReference type="ARBA" id="ARBA00004514"/>
    </source>
</evidence>
<keyword evidence="3" id="KW-0963">Cytoplasm</keyword>
<proteinExistence type="inferred from homology"/>
<dbReference type="InterPro" id="IPR037171">
    <property type="entry name" value="NagB/RpiA_transferase-like"/>
</dbReference>
<evidence type="ECO:0000256" key="7">
    <source>
        <dbReference type="ARBA" id="ARBA00044228"/>
    </source>
</evidence>
<evidence type="ECO:0000256" key="4">
    <source>
        <dbReference type="ARBA" id="ARBA00022540"/>
    </source>
</evidence>
<evidence type="ECO:0000256" key="8">
    <source>
        <dbReference type="ARBA" id="ARBA00046432"/>
    </source>
</evidence>
<name>A0A5C3FCE2_9BASI</name>
<dbReference type="PANTHER" id="PTHR45859:SF1">
    <property type="entry name" value="TRANSLATION INITIATION FACTOR EIF-2B SUBUNIT BETA"/>
    <property type="match status" value="1"/>
</dbReference>
<dbReference type="GO" id="GO:0005085">
    <property type="term" value="F:guanyl-nucleotide exchange factor activity"/>
    <property type="evidence" value="ECO:0007669"/>
    <property type="project" value="TreeGrafter"/>
</dbReference>
<comment type="similarity">
    <text evidence="2 9">Belongs to the eIF-2B alpha/beta/delta subunits family.</text>
</comment>
<gene>
    <name evidence="11" type="ORF">PSFLO_07298</name>
</gene>
<evidence type="ECO:0000256" key="6">
    <source>
        <dbReference type="ARBA" id="ARBA00044122"/>
    </source>
</evidence>
<dbReference type="PANTHER" id="PTHR45859">
    <property type="entry name" value="TRANSLATION INITIATION FACTOR EIF-2B SUBUNIT BETA"/>
    <property type="match status" value="1"/>
</dbReference>
<evidence type="ECO:0000313" key="12">
    <source>
        <dbReference type="Proteomes" id="UP000323386"/>
    </source>
</evidence>
<dbReference type="GO" id="GO:0005829">
    <property type="term" value="C:cytosol"/>
    <property type="evidence" value="ECO:0007669"/>
    <property type="project" value="UniProtKB-SubCell"/>
</dbReference>
<dbReference type="OrthoDB" id="269919at2759"/>
<keyword evidence="5" id="KW-0648">Protein biosynthesis</keyword>